<proteinExistence type="predicted"/>
<sequence length="330" mass="36999">MNQSKVAAVVVTYNRKDQLLTSLDALLAQERTLDAIILVDNCSKDGTREMLQDMGIIDETISLESKEKVVSQKQVMAKKPSKDVIAVTFIGLSVNSGGAGGFYEGVKFGYEAGFDWLWLMDDDGSADPRALGQLLRYTSKANFLNSLVLDIKDPSKLSFELNYPDGHGVFSNKKEVIDNSVDGIILGQANPFNGTLVSKILIEQIGYPKKEMFIWGDEVDYQYRAAKSGLGIATVVSAIHYHPKAATKILNLPFRGLFIAWSGIPIKDYCNVRNTAYIHKKHFPKSVLTTFMKYLIYFVPRLDFSSLKLCYQATMDGLNERWGREKNYMK</sequence>
<dbReference type="Proteomes" id="UP001595766">
    <property type="component" value="Unassembled WGS sequence"/>
</dbReference>
<protein>
    <submittedName>
        <fullName evidence="1">Glycosyltransferase family 2 protein</fullName>
    </submittedName>
</protein>
<gene>
    <name evidence="1" type="ORF">ACFOUP_14410</name>
</gene>
<dbReference type="InterPro" id="IPR029044">
    <property type="entry name" value="Nucleotide-diphossugar_trans"/>
</dbReference>
<evidence type="ECO:0000313" key="1">
    <source>
        <dbReference type="EMBL" id="MFC3977575.1"/>
    </source>
</evidence>
<keyword evidence="2" id="KW-1185">Reference proteome</keyword>
<accession>A0ABV8EQQ9</accession>
<dbReference type="RefSeq" id="WP_241293808.1">
    <property type="nucleotide sequence ID" value="NZ_JAKZGR010000005.1"/>
</dbReference>
<organism evidence="1 2">
    <name type="scientific">Belliella kenyensis</name>
    <dbReference type="NCBI Taxonomy" id="1472724"/>
    <lineage>
        <taxon>Bacteria</taxon>
        <taxon>Pseudomonadati</taxon>
        <taxon>Bacteroidota</taxon>
        <taxon>Cytophagia</taxon>
        <taxon>Cytophagales</taxon>
        <taxon>Cyclobacteriaceae</taxon>
        <taxon>Belliella</taxon>
    </lineage>
</organism>
<dbReference type="PANTHER" id="PTHR43685">
    <property type="entry name" value="GLYCOSYLTRANSFERASE"/>
    <property type="match status" value="1"/>
</dbReference>
<dbReference type="Gene3D" id="3.90.550.10">
    <property type="entry name" value="Spore Coat Polysaccharide Biosynthesis Protein SpsA, Chain A"/>
    <property type="match status" value="1"/>
</dbReference>
<dbReference type="PANTHER" id="PTHR43685:SF2">
    <property type="entry name" value="GLYCOSYLTRANSFERASE 2-LIKE DOMAIN-CONTAINING PROTEIN"/>
    <property type="match status" value="1"/>
</dbReference>
<dbReference type="CDD" id="cd04185">
    <property type="entry name" value="GT_2_like_b"/>
    <property type="match status" value="1"/>
</dbReference>
<comment type="caution">
    <text evidence="1">The sequence shown here is derived from an EMBL/GenBank/DDBJ whole genome shotgun (WGS) entry which is preliminary data.</text>
</comment>
<name>A0ABV8EQQ9_9BACT</name>
<evidence type="ECO:0000313" key="2">
    <source>
        <dbReference type="Proteomes" id="UP001595766"/>
    </source>
</evidence>
<dbReference type="InterPro" id="IPR050834">
    <property type="entry name" value="Glycosyltransf_2"/>
</dbReference>
<dbReference type="Pfam" id="PF13641">
    <property type="entry name" value="Glyco_tranf_2_3"/>
    <property type="match status" value="1"/>
</dbReference>
<reference evidence="2" key="1">
    <citation type="journal article" date="2019" name="Int. J. Syst. Evol. Microbiol.">
        <title>The Global Catalogue of Microorganisms (GCM) 10K type strain sequencing project: providing services to taxonomists for standard genome sequencing and annotation.</title>
        <authorList>
            <consortium name="The Broad Institute Genomics Platform"/>
            <consortium name="The Broad Institute Genome Sequencing Center for Infectious Disease"/>
            <person name="Wu L."/>
            <person name="Ma J."/>
        </authorList>
    </citation>
    <scope>NUCLEOTIDE SEQUENCE [LARGE SCALE GENOMIC DNA]</scope>
    <source>
        <strain evidence="2">CECT 8551</strain>
    </source>
</reference>
<dbReference type="EMBL" id="JBHSAV010000057">
    <property type="protein sequence ID" value="MFC3977575.1"/>
    <property type="molecule type" value="Genomic_DNA"/>
</dbReference>
<dbReference type="SUPFAM" id="SSF53448">
    <property type="entry name" value="Nucleotide-diphospho-sugar transferases"/>
    <property type="match status" value="1"/>
</dbReference>